<dbReference type="Proteomes" id="UP001482620">
    <property type="component" value="Unassembled WGS sequence"/>
</dbReference>
<protein>
    <submittedName>
        <fullName evidence="2">Uncharacterized protein</fullName>
    </submittedName>
</protein>
<keyword evidence="1" id="KW-0472">Membrane</keyword>
<name>A0ABV0SYX1_9TELE</name>
<proteinExistence type="predicted"/>
<evidence type="ECO:0000313" key="2">
    <source>
        <dbReference type="EMBL" id="MEQ2225222.1"/>
    </source>
</evidence>
<keyword evidence="3" id="KW-1185">Reference proteome</keyword>
<evidence type="ECO:0000313" key="3">
    <source>
        <dbReference type="Proteomes" id="UP001482620"/>
    </source>
</evidence>
<reference evidence="2 3" key="1">
    <citation type="submission" date="2021-06" db="EMBL/GenBank/DDBJ databases">
        <authorList>
            <person name="Palmer J.M."/>
        </authorList>
    </citation>
    <scope>NUCLEOTIDE SEQUENCE [LARGE SCALE GENOMIC DNA]</scope>
    <source>
        <strain evidence="3">if_2019</strain>
        <tissue evidence="2">Muscle</tissue>
    </source>
</reference>
<keyword evidence="1" id="KW-0812">Transmembrane</keyword>
<organism evidence="2 3">
    <name type="scientific">Ilyodon furcidens</name>
    <name type="common">goldbreast splitfin</name>
    <dbReference type="NCBI Taxonomy" id="33524"/>
    <lineage>
        <taxon>Eukaryota</taxon>
        <taxon>Metazoa</taxon>
        <taxon>Chordata</taxon>
        <taxon>Craniata</taxon>
        <taxon>Vertebrata</taxon>
        <taxon>Euteleostomi</taxon>
        <taxon>Actinopterygii</taxon>
        <taxon>Neopterygii</taxon>
        <taxon>Teleostei</taxon>
        <taxon>Neoteleostei</taxon>
        <taxon>Acanthomorphata</taxon>
        <taxon>Ovalentaria</taxon>
        <taxon>Atherinomorphae</taxon>
        <taxon>Cyprinodontiformes</taxon>
        <taxon>Goodeidae</taxon>
        <taxon>Ilyodon</taxon>
    </lineage>
</organism>
<keyword evidence="1" id="KW-1133">Transmembrane helix</keyword>
<gene>
    <name evidence="2" type="ORF">ILYODFUR_015308</name>
</gene>
<comment type="caution">
    <text evidence="2">The sequence shown here is derived from an EMBL/GenBank/DDBJ whole genome shotgun (WGS) entry which is preliminary data.</text>
</comment>
<dbReference type="EMBL" id="JAHRIQ010012921">
    <property type="protein sequence ID" value="MEQ2225222.1"/>
    <property type="molecule type" value="Genomic_DNA"/>
</dbReference>
<sequence>MAPSPDVVGVGARTGVAQVRALASASPAWVRDALAVCLSPPPEGRGPPPGSGADCPYEVCACFLSFFAFPCALAGLLMSMAWISSVSVPVPGGQVCGFSHSLLHIFMEKPALTLRHAGV</sequence>
<evidence type="ECO:0000256" key="1">
    <source>
        <dbReference type="SAM" id="Phobius"/>
    </source>
</evidence>
<feature type="transmembrane region" description="Helical" evidence="1">
    <location>
        <begin position="59"/>
        <end position="83"/>
    </location>
</feature>
<accession>A0ABV0SYX1</accession>